<keyword evidence="2" id="KW-1185">Reference proteome</keyword>
<name>W1IVS4_9GAMM</name>
<dbReference type="EMBL" id="CBXF010000074">
    <property type="protein sequence ID" value="CDL81903.1"/>
    <property type="molecule type" value="Genomic_DNA"/>
</dbReference>
<sequence length="39" mass="5017">MLFIFFTTFLIKYYVFVTTAHYDDLYFEYFTYVRFYIIT</sequence>
<dbReference type="Proteomes" id="UP000019202">
    <property type="component" value="Unassembled WGS sequence"/>
</dbReference>
<proteinExistence type="predicted"/>
<comment type="caution">
    <text evidence="1">The sequence shown here is derived from an EMBL/GenBank/DDBJ whole genome shotgun (WGS) entry which is preliminary data.</text>
</comment>
<evidence type="ECO:0000313" key="1">
    <source>
        <dbReference type="EMBL" id="CDL81903.1"/>
    </source>
</evidence>
<accession>W1IVS4</accession>
<protein>
    <submittedName>
        <fullName evidence="1">Uncharacterized protein</fullName>
    </submittedName>
</protein>
<evidence type="ECO:0000313" key="2">
    <source>
        <dbReference type="Proteomes" id="UP000019202"/>
    </source>
</evidence>
<gene>
    <name evidence="1" type="ORF">XSR1_170027</name>
</gene>
<organism evidence="1 2">
    <name type="scientific">Xenorhabdus szentirmaii DSM 16338</name>
    <dbReference type="NCBI Taxonomy" id="1427518"/>
    <lineage>
        <taxon>Bacteria</taxon>
        <taxon>Pseudomonadati</taxon>
        <taxon>Pseudomonadota</taxon>
        <taxon>Gammaproteobacteria</taxon>
        <taxon>Enterobacterales</taxon>
        <taxon>Morganellaceae</taxon>
        <taxon>Xenorhabdus</taxon>
    </lineage>
</organism>
<reference evidence="1" key="1">
    <citation type="submission" date="2013-11" db="EMBL/GenBank/DDBJ databases">
        <title>Draft genome sequence and annotation of the entomopathogenic bacteria, Xenorhabdus cabanillasi strain JM26 and Xenorhabdus szentirmai strain DSM 16338.</title>
        <authorList>
            <person name="Gualtieri M."/>
            <person name="Ogier J.C."/>
            <person name="Pages S."/>
            <person name="Givaudan A."/>
            <person name="Gaudriault S."/>
        </authorList>
    </citation>
    <scope>NUCLEOTIDE SEQUENCE [LARGE SCALE GENOMIC DNA]</scope>
    <source>
        <strain evidence="1">DSM 16338</strain>
    </source>
</reference>
<dbReference type="AlphaFoldDB" id="W1IVS4"/>